<organism evidence="1">
    <name type="scientific">uncultured Sphingopyxis sp</name>
    <dbReference type="NCBI Taxonomy" id="310581"/>
    <lineage>
        <taxon>Bacteria</taxon>
        <taxon>Pseudomonadati</taxon>
        <taxon>Pseudomonadota</taxon>
        <taxon>Alphaproteobacteria</taxon>
        <taxon>Sphingomonadales</taxon>
        <taxon>Sphingomonadaceae</taxon>
        <taxon>Sphingopyxis</taxon>
        <taxon>environmental samples</taxon>
    </lineage>
</organism>
<dbReference type="EMBL" id="LT598653">
    <property type="protein sequence ID" value="SBV31134.1"/>
    <property type="molecule type" value="Genomic_DNA"/>
</dbReference>
<protein>
    <submittedName>
        <fullName evidence="1">Uncharacterized protein</fullName>
    </submittedName>
</protein>
<name>A0A1Y5PV75_9SPHN</name>
<dbReference type="KEGG" id="sphu:SPPYR_0014"/>
<reference evidence="1" key="1">
    <citation type="submission" date="2016-03" db="EMBL/GenBank/DDBJ databases">
        <authorList>
            <person name="Ploux O."/>
        </authorList>
    </citation>
    <scope>NUCLEOTIDE SEQUENCE</scope>
    <source>
        <strain evidence="1">UC10</strain>
    </source>
</reference>
<gene>
    <name evidence="1" type="ORF">SPPYR_0014</name>
</gene>
<dbReference type="AlphaFoldDB" id="A0A1Y5PV75"/>
<evidence type="ECO:0000313" key="1">
    <source>
        <dbReference type="EMBL" id="SBV31134.1"/>
    </source>
</evidence>
<accession>A0A1Y5PV75</accession>
<sequence>MLMPRLKLGQLLPACVEIETCLFASCVAREKQLIVGLARHKHGAGGGGRHGPSLLLGDGTHRGWLKLAHDRGEQVGCDVEMFDRVEIASELACRQPEENGGRQIPINRDMGLLRLGLGALHDTDASGFGLCLDLLRLGETGGAVSGVLGFLGNELLLAACEFGFIAEFIFGNGTLLVYSERTAFEHRFICLLLERLEGRRLQRTFQFAARREIVQSHRDDRETDVGKSGIVCERSFQSLAQRFHASIEQSTHRRLGQILERRLIHEAGKPRLDPFDWFANILPVGETDREIDAFGDPVGLCYPPTKSALDTHLLEVSAASLHEKRHLAVVHRHLCDARRIGAEPEDEAPSALPNTPIAIADNVVAGIAAQPRDESEIRDLCHVSLPQFCGLKR</sequence>
<proteinExistence type="predicted"/>